<dbReference type="Pfam" id="PF07702">
    <property type="entry name" value="UTRA"/>
    <property type="match status" value="1"/>
</dbReference>
<proteinExistence type="predicted"/>
<name>A0A4S2F2L6_9ACTN</name>
<dbReference type="InterPro" id="IPR000524">
    <property type="entry name" value="Tscrpt_reg_HTH_GntR"/>
</dbReference>
<dbReference type="GO" id="GO:0003677">
    <property type="term" value="F:DNA binding"/>
    <property type="evidence" value="ECO:0007669"/>
    <property type="project" value="UniProtKB-KW"/>
</dbReference>
<comment type="caution">
    <text evidence="5">The sequence shown here is derived from an EMBL/GenBank/DDBJ whole genome shotgun (WGS) entry which is preliminary data.</text>
</comment>
<keyword evidence="3" id="KW-0804">Transcription</keyword>
<dbReference type="Gene3D" id="1.10.10.10">
    <property type="entry name" value="Winged helix-like DNA-binding domain superfamily/Winged helix DNA-binding domain"/>
    <property type="match status" value="1"/>
</dbReference>
<keyword evidence="1" id="KW-0805">Transcription regulation</keyword>
<dbReference type="InterPro" id="IPR050679">
    <property type="entry name" value="Bact_HTH_transcr_reg"/>
</dbReference>
<evidence type="ECO:0000313" key="5">
    <source>
        <dbReference type="EMBL" id="TGY61434.1"/>
    </source>
</evidence>
<organism evidence="5 6">
    <name type="scientific">Muricaecibacterium torontonense</name>
    <dbReference type="NCBI Taxonomy" id="3032871"/>
    <lineage>
        <taxon>Bacteria</taxon>
        <taxon>Bacillati</taxon>
        <taxon>Actinomycetota</taxon>
        <taxon>Coriobacteriia</taxon>
        <taxon>Coriobacteriales</taxon>
        <taxon>Atopobiaceae</taxon>
        <taxon>Muricaecibacterium</taxon>
    </lineage>
</organism>
<dbReference type="InterPro" id="IPR036388">
    <property type="entry name" value="WH-like_DNA-bd_sf"/>
</dbReference>
<dbReference type="GO" id="GO:0003700">
    <property type="term" value="F:DNA-binding transcription factor activity"/>
    <property type="evidence" value="ECO:0007669"/>
    <property type="project" value="InterPro"/>
</dbReference>
<dbReference type="GO" id="GO:0045892">
    <property type="term" value="P:negative regulation of DNA-templated transcription"/>
    <property type="evidence" value="ECO:0007669"/>
    <property type="project" value="TreeGrafter"/>
</dbReference>
<protein>
    <submittedName>
        <fullName evidence="5">GntR family transcriptional regulator</fullName>
    </submittedName>
</protein>
<dbReference type="SMART" id="SM00866">
    <property type="entry name" value="UTRA"/>
    <property type="match status" value="1"/>
</dbReference>
<dbReference type="PROSITE" id="PS50949">
    <property type="entry name" value="HTH_GNTR"/>
    <property type="match status" value="1"/>
</dbReference>
<keyword evidence="6" id="KW-1185">Reference proteome</keyword>
<dbReference type="SMART" id="SM00345">
    <property type="entry name" value="HTH_GNTR"/>
    <property type="match status" value="1"/>
</dbReference>
<dbReference type="PRINTS" id="PR00035">
    <property type="entry name" value="HTHGNTR"/>
</dbReference>
<dbReference type="PANTHER" id="PTHR44846">
    <property type="entry name" value="MANNOSYL-D-GLYCERATE TRANSPORT/METABOLISM SYSTEM REPRESSOR MNGR-RELATED"/>
    <property type="match status" value="1"/>
</dbReference>
<gene>
    <name evidence="5" type="ORF">E5334_08495</name>
</gene>
<keyword evidence="2" id="KW-0238">DNA-binding</keyword>
<evidence type="ECO:0000256" key="3">
    <source>
        <dbReference type="ARBA" id="ARBA00023163"/>
    </source>
</evidence>
<evidence type="ECO:0000256" key="1">
    <source>
        <dbReference type="ARBA" id="ARBA00023015"/>
    </source>
</evidence>
<evidence type="ECO:0000259" key="4">
    <source>
        <dbReference type="PROSITE" id="PS50949"/>
    </source>
</evidence>
<dbReference type="InterPro" id="IPR036390">
    <property type="entry name" value="WH_DNA-bd_sf"/>
</dbReference>
<dbReference type="InterPro" id="IPR011663">
    <property type="entry name" value="UTRA"/>
</dbReference>
<dbReference type="OrthoDB" id="8584262at2"/>
<dbReference type="Proteomes" id="UP000310263">
    <property type="component" value="Unassembled WGS sequence"/>
</dbReference>
<accession>A0A4S2F2L6</accession>
<dbReference type="AlphaFoldDB" id="A0A4S2F2L6"/>
<dbReference type="EMBL" id="SRYE01000005">
    <property type="protein sequence ID" value="TGY61434.1"/>
    <property type="molecule type" value="Genomic_DNA"/>
</dbReference>
<dbReference type="SUPFAM" id="SSF46785">
    <property type="entry name" value="Winged helix' DNA-binding domain"/>
    <property type="match status" value="1"/>
</dbReference>
<dbReference type="SUPFAM" id="SSF64288">
    <property type="entry name" value="Chorismate lyase-like"/>
    <property type="match status" value="1"/>
</dbReference>
<dbReference type="Pfam" id="PF00392">
    <property type="entry name" value="GntR"/>
    <property type="match status" value="1"/>
</dbReference>
<evidence type="ECO:0000313" key="6">
    <source>
        <dbReference type="Proteomes" id="UP000310263"/>
    </source>
</evidence>
<dbReference type="Gene3D" id="3.40.1410.10">
    <property type="entry name" value="Chorismate lyase-like"/>
    <property type="match status" value="1"/>
</dbReference>
<evidence type="ECO:0000256" key="2">
    <source>
        <dbReference type="ARBA" id="ARBA00023125"/>
    </source>
</evidence>
<reference evidence="5 6" key="1">
    <citation type="submission" date="2019-04" db="EMBL/GenBank/DDBJ databases">
        <title>Microbes associate with the intestines of laboratory mice.</title>
        <authorList>
            <person name="Navarre W."/>
            <person name="Wong E."/>
            <person name="Huang K."/>
            <person name="Tropini C."/>
            <person name="Ng K."/>
            <person name="Yu B."/>
        </authorList>
    </citation>
    <scope>NUCLEOTIDE SEQUENCE [LARGE SCALE GENOMIC DNA]</scope>
    <source>
        <strain evidence="5 6">NM07_P-09</strain>
    </source>
</reference>
<dbReference type="PANTHER" id="PTHR44846:SF1">
    <property type="entry name" value="MANNOSYL-D-GLYCERATE TRANSPORT_METABOLISM SYSTEM REPRESSOR MNGR-RELATED"/>
    <property type="match status" value="1"/>
</dbReference>
<sequence>MSFKYSEVAKDIAQKIRNGQYAPQSKLPTTDMLCSAYDVSRITIRKAMDVLSDRGLIIKRRGSGTYVKDVDPTDSAGISQIVESYSESAKTQSGEVETQMLTFEIVEATDKVAHRLRVPVGTQVYHIERIRSVNNSQGAVTYTWIPVSIVPNLTRAQAQISIYHHIEVGLGLTVSSTHRSIRAVMPTLNERIWLSLPKETPLLEIDQVTFLSDGRLFEYSILHRDTRDWSFRCVDTHTS</sequence>
<dbReference type="RefSeq" id="WP_136013156.1">
    <property type="nucleotide sequence ID" value="NZ_SRYE01000005.1"/>
</dbReference>
<dbReference type="InterPro" id="IPR028978">
    <property type="entry name" value="Chorismate_lyase_/UTRA_dom_sf"/>
</dbReference>
<dbReference type="CDD" id="cd07377">
    <property type="entry name" value="WHTH_GntR"/>
    <property type="match status" value="1"/>
</dbReference>
<feature type="domain" description="HTH gntR-type" evidence="4">
    <location>
        <begin position="2"/>
        <end position="70"/>
    </location>
</feature>